<dbReference type="CDD" id="cd09274">
    <property type="entry name" value="RNase_HI_RT_Ty3"/>
    <property type="match status" value="1"/>
</dbReference>
<dbReference type="Pfam" id="PF17921">
    <property type="entry name" value="Integrase_H2C2"/>
    <property type="match status" value="1"/>
</dbReference>
<evidence type="ECO:0000256" key="2">
    <source>
        <dbReference type="ARBA" id="ARBA00022695"/>
    </source>
</evidence>
<dbReference type="InterPro" id="IPR012337">
    <property type="entry name" value="RNaseH-like_sf"/>
</dbReference>
<gene>
    <name evidence="8" type="ORF">Tco_1093883</name>
</gene>
<dbReference type="Gene3D" id="3.30.70.270">
    <property type="match status" value="2"/>
</dbReference>
<evidence type="ECO:0000256" key="4">
    <source>
        <dbReference type="ARBA" id="ARBA00022759"/>
    </source>
</evidence>
<name>A0ABQ5IEG8_9ASTR</name>
<dbReference type="PANTHER" id="PTHR37984:SF5">
    <property type="entry name" value="PROTEIN NYNRIN-LIKE"/>
    <property type="match status" value="1"/>
</dbReference>
<dbReference type="InterPro" id="IPR001584">
    <property type="entry name" value="Integrase_cat-core"/>
</dbReference>
<dbReference type="CDD" id="cd01647">
    <property type="entry name" value="RT_LTR"/>
    <property type="match status" value="1"/>
</dbReference>
<dbReference type="SUPFAM" id="SSF53098">
    <property type="entry name" value="Ribonuclease H-like"/>
    <property type="match status" value="1"/>
</dbReference>
<evidence type="ECO:0000313" key="8">
    <source>
        <dbReference type="EMBL" id="GJT98365.1"/>
    </source>
</evidence>
<dbReference type="InterPro" id="IPR036397">
    <property type="entry name" value="RNaseH_sf"/>
</dbReference>
<organism evidence="8 9">
    <name type="scientific">Tanacetum coccineum</name>
    <dbReference type="NCBI Taxonomy" id="301880"/>
    <lineage>
        <taxon>Eukaryota</taxon>
        <taxon>Viridiplantae</taxon>
        <taxon>Streptophyta</taxon>
        <taxon>Embryophyta</taxon>
        <taxon>Tracheophyta</taxon>
        <taxon>Spermatophyta</taxon>
        <taxon>Magnoliopsida</taxon>
        <taxon>eudicotyledons</taxon>
        <taxon>Gunneridae</taxon>
        <taxon>Pentapetalae</taxon>
        <taxon>asterids</taxon>
        <taxon>campanulids</taxon>
        <taxon>Asterales</taxon>
        <taxon>Asteraceae</taxon>
        <taxon>Asteroideae</taxon>
        <taxon>Anthemideae</taxon>
        <taxon>Anthemidinae</taxon>
        <taxon>Tanacetum</taxon>
    </lineage>
</organism>
<evidence type="ECO:0000313" key="9">
    <source>
        <dbReference type="Proteomes" id="UP001151760"/>
    </source>
</evidence>
<protein>
    <submittedName>
        <fullName evidence="8">Nucleotidyltransferase, ribonuclease H</fullName>
    </submittedName>
</protein>
<evidence type="ECO:0000256" key="1">
    <source>
        <dbReference type="ARBA" id="ARBA00022679"/>
    </source>
</evidence>
<evidence type="ECO:0000256" key="3">
    <source>
        <dbReference type="ARBA" id="ARBA00022722"/>
    </source>
</evidence>
<reference evidence="8" key="2">
    <citation type="submission" date="2022-01" db="EMBL/GenBank/DDBJ databases">
        <authorList>
            <person name="Yamashiro T."/>
            <person name="Shiraishi A."/>
            <person name="Satake H."/>
            <person name="Nakayama K."/>
        </authorList>
    </citation>
    <scope>NUCLEOTIDE SEQUENCE</scope>
</reference>
<dbReference type="InterPro" id="IPR041588">
    <property type="entry name" value="Integrase_H2C2"/>
</dbReference>
<dbReference type="InterPro" id="IPR041373">
    <property type="entry name" value="RT_RNaseH"/>
</dbReference>
<dbReference type="Gene3D" id="3.10.10.10">
    <property type="entry name" value="HIV Type 1 Reverse Transcriptase, subunit A, domain 1"/>
    <property type="match status" value="1"/>
</dbReference>
<reference evidence="8" key="1">
    <citation type="journal article" date="2022" name="Int. J. Mol. Sci.">
        <title>Draft Genome of Tanacetum Coccineum: Genomic Comparison of Closely Related Tanacetum-Family Plants.</title>
        <authorList>
            <person name="Yamashiro T."/>
            <person name="Shiraishi A."/>
            <person name="Nakayama K."/>
            <person name="Satake H."/>
        </authorList>
    </citation>
    <scope>NUCLEOTIDE SEQUENCE</scope>
</reference>
<keyword evidence="6" id="KW-0695">RNA-directed DNA polymerase</keyword>
<keyword evidence="2" id="KW-0548">Nucleotidyltransferase</keyword>
<dbReference type="Gene3D" id="3.30.420.10">
    <property type="entry name" value="Ribonuclease H-like superfamily/Ribonuclease H"/>
    <property type="match status" value="1"/>
</dbReference>
<comment type="caution">
    <text evidence="8">The sequence shown here is derived from an EMBL/GenBank/DDBJ whole genome shotgun (WGS) entry which is preliminary data.</text>
</comment>
<dbReference type="Gene3D" id="1.10.340.70">
    <property type="match status" value="1"/>
</dbReference>
<feature type="domain" description="Integrase catalytic" evidence="7">
    <location>
        <begin position="371"/>
        <end position="465"/>
    </location>
</feature>
<accession>A0ABQ5IEG8</accession>
<keyword evidence="9" id="KW-1185">Reference proteome</keyword>
<dbReference type="Proteomes" id="UP001151760">
    <property type="component" value="Unassembled WGS sequence"/>
</dbReference>
<sequence length="603" mass="69317">MRYRFPIPRLNDLLDQISGATIFTKLDLKSGYYQICLRPCDEWKTAFKTREGLYECEHVSHVRQVLTLLRRDSFYAATKKCMFMTPKVLFLGYIVSGEGIQVDESKVAAVQEWPTPTTITEGKSFVWTEEAESAFQIFKEKLTTAPILVVGLLPILEKLTESKSRYTTYDLEFYAVVQAVKHWRHYLFHKEFVLFANHDSLRHIRTQDKVSHKHGRWLAFLEKFTFMVKHKTGVSNQAVDALSRRSNLLVFMQVDVSGLDVIRKPLTLDPYFSIVLQGVQSGQKPDFNTHDGFLFKGNQLCIPHTSFRLKIIKELHGEGHVGRDRTLKLVQASYFWPTMRKEVDRYVKRCRICQVSKGTTTNARLYMPLPVPAQPWVDISMDFVLGLPRTQRGNDSIFVVVDHFSKMVYFIPCKKTTDAVNVAQLFFRDVYRLHGLPSSIVSDRDTCAYHPQTDGQTEVVNRSLGNLLRCLVGDHVVYSAQPRGPLDLMSLPVYGSVPKKVYDFVEGLREVHKAVRDNLVRVNSKYKQDADQKRRQVDFEAGDFLWVVLTKDHFPVGKYNMLSAKKIGPLEIHLLPYHGDSSDDDLVVNLRENFVYPGGMMQA</sequence>
<evidence type="ECO:0000259" key="7">
    <source>
        <dbReference type="PROSITE" id="PS50994"/>
    </source>
</evidence>
<dbReference type="PROSITE" id="PS50994">
    <property type="entry name" value="INTEGRASE"/>
    <property type="match status" value="1"/>
</dbReference>
<dbReference type="PANTHER" id="PTHR37984">
    <property type="entry name" value="PROTEIN CBG26694"/>
    <property type="match status" value="1"/>
</dbReference>
<keyword evidence="3" id="KW-0540">Nuclease</keyword>
<proteinExistence type="predicted"/>
<evidence type="ECO:0000256" key="6">
    <source>
        <dbReference type="ARBA" id="ARBA00022918"/>
    </source>
</evidence>
<dbReference type="Pfam" id="PF17917">
    <property type="entry name" value="RT_RNaseH"/>
    <property type="match status" value="1"/>
</dbReference>
<dbReference type="SUPFAM" id="SSF56672">
    <property type="entry name" value="DNA/RNA polymerases"/>
    <property type="match status" value="1"/>
</dbReference>
<keyword evidence="4" id="KW-0255">Endonuclease</keyword>
<dbReference type="InterPro" id="IPR043502">
    <property type="entry name" value="DNA/RNA_pol_sf"/>
</dbReference>
<keyword evidence="1" id="KW-0808">Transferase</keyword>
<dbReference type="InterPro" id="IPR050951">
    <property type="entry name" value="Retrovirus_Pol_polyprotein"/>
</dbReference>
<evidence type="ECO:0000256" key="5">
    <source>
        <dbReference type="ARBA" id="ARBA00022801"/>
    </source>
</evidence>
<keyword evidence="5" id="KW-0378">Hydrolase</keyword>
<dbReference type="EMBL" id="BQNB010020668">
    <property type="protein sequence ID" value="GJT98365.1"/>
    <property type="molecule type" value="Genomic_DNA"/>
</dbReference>
<dbReference type="InterPro" id="IPR043128">
    <property type="entry name" value="Rev_trsase/Diguanyl_cyclase"/>
</dbReference>